<sequence length="255" mass="28559">MGGEYTSLSLLLEKGRSSPSPSTGQNETRKGSFNLIRTYILLLHVLLLGLIAVLWDGNNQDPCSPSTKGGSWSPVQESIDYGIISENSLGSHKFSRYSGPPTDDQEEAWYQLVRPVFFSATYEEMSKAGESFENATKVADGGYLAALGVYHELHCIRRLRMYLYQSHYYPNLTDAQAKYLEGHLDHCLETLRLTIMCHGNSAMASFTWSDTNSRKPVARSNSRSFCVKWSTIEEWSYSRMLPITPSFRGPGAMVA</sequence>
<dbReference type="InterPro" id="IPR021765">
    <property type="entry name" value="UstYa-like"/>
</dbReference>
<feature type="transmembrane region" description="Helical" evidence="8">
    <location>
        <begin position="35"/>
        <end position="55"/>
    </location>
</feature>
<keyword evidence="4" id="KW-0843">Virulence</keyword>
<accession>A0AAE0NXZ4</accession>
<evidence type="ECO:0000313" key="10">
    <source>
        <dbReference type="Proteomes" id="UP001285441"/>
    </source>
</evidence>
<evidence type="ECO:0000313" key="9">
    <source>
        <dbReference type="EMBL" id="KAK3389690.1"/>
    </source>
</evidence>
<reference evidence="9" key="2">
    <citation type="submission" date="2023-06" db="EMBL/GenBank/DDBJ databases">
        <authorList>
            <consortium name="Lawrence Berkeley National Laboratory"/>
            <person name="Haridas S."/>
            <person name="Hensen N."/>
            <person name="Bonometti L."/>
            <person name="Westerberg I."/>
            <person name="Brannstrom I.O."/>
            <person name="Guillou S."/>
            <person name="Cros-Aarteil S."/>
            <person name="Calhoun S."/>
            <person name="Kuo A."/>
            <person name="Mondo S."/>
            <person name="Pangilinan J."/>
            <person name="Riley R."/>
            <person name="LaButti K."/>
            <person name="Andreopoulos B."/>
            <person name="Lipzen A."/>
            <person name="Chen C."/>
            <person name="Yanf M."/>
            <person name="Daum C."/>
            <person name="Ng V."/>
            <person name="Clum A."/>
            <person name="Steindorff A."/>
            <person name="Ohm R."/>
            <person name="Martin F."/>
            <person name="Silar P."/>
            <person name="Natvig D."/>
            <person name="Lalanne C."/>
            <person name="Gautier V."/>
            <person name="Ament-velasquez S.L."/>
            <person name="Kruys A."/>
            <person name="Hutchinson M.I."/>
            <person name="Powell A.J."/>
            <person name="Barry K."/>
            <person name="Miller A.N."/>
            <person name="Grigoriev I.V."/>
            <person name="Debuchy R."/>
            <person name="Gladieux P."/>
            <person name="Thoren M.H."/>
            <person name="Johannesson H."/>
        </authorList>
    </citation>
    <scope>NUCLEOTIDE SEQUENCE</scope>
    <source>
        <strain evidence="9">CBS 232.78</strain>
    </source>
</reference>
<dbReference type="Proteomes" id="UP001285441">
    <property type="component" value="Unassembled WGS sequence"/>
</dbReference>
<comment type="caution">
    <text evidence="9">The sequence shown here is derived from an EMBL/GenBank/DDBJ whole genome shotgun (WGS) entry which is preliminary data.</text>
</comment>
<evidence type="ECO:0000256" key="5">
    <source>
        <dbReference type="ARBA" id="ARBA00023136"/>
    </source>
</evidence>
<name>A0AAE0NXZ4_9PEZI</name>
<dbReference type="Pfam" id="PF11807">
    <property type="entry name" value="UstYa"/>
    <property type="match status" value="1"/>
</dbReference>
<keyword evidence="5 8" id="KW-0472">Membrane</keyword>
<proteinExistence type="inferred from homology"/>
<dbReference type="PANTHER" id="PTHR33365:SF7">
    <property type="entry name" value="TAT PATHWAY SIGNAL SEQUENCE"/>
    <property type="match status" value="1"/>
</dbReference>
<keyword evidence="10" id="KW-1185">Reference proteome</keyword>
<reference evidence="9" key="1">
    <citation type="journal article" date="2023" name="Mol. Phylogenet. Evol.">
        <title>Genome-scale phylogeny and comparative genomics of the fungal order Sordariales.</title>
        <authorList>
            <person name="Hensen N."/>
            <person name="Bonometti L."/>
            <person name="Westerberg I."/>
            <person name="Brannstrom I.O."/>
            <person name="Guillou S."/>
            <person name="Cros-Aarteil S."/>
            <person name="Calhoun S."/>
            <person name="Haridas S."/>
            <person name="Kuo A."/>
            <person name="Mondo S."/>
            <person name="Pangilinan J."/>
            <person name="Riley R."/>
            <person name="LaButti K."/>
            <person name="Andreopoulos B."/>
            <person name="Lipzen A."/>
            <person name="Chen C."/>
            <person name="Yan M."/>
            <person name="Daum C."/>
            <person name="Ng V."/>
            <person name="Clum A."/>
            <person name="Steindorff A."/>
            <person name="Ohm R.A."/>
            <person name="Martin F."/>
            <person name="Silar P."/>
            <person name="Natvig D.O."/>
            <person name="Lalanne C."/>
            <person name="Gautier V."/>
            <person name="Ament-Velasquez S.L."/>
            <person name="Kruys A."/>
            <person name="Hutchinson M.I."/>
            <person name="Powell A.J."/>
            <person name="Barry K."/>
            <person name="Miller A.N."/>
            <person name="Grigoriev I.V."/>
            <person name="Debuchy R."/>
            <person name="Gladieux P."/>
            <person name="Hiltunen Thoren M."/>
            <person name="Johannesson H."/>
        </authorList>
    </citation>
    <scope>NUCLEOTIDE SEQUENCE</scope>
    <source>
        <strain evidence="9">CBS 232.78</strain>
    </source>
</reference>
<evidence type="ECO:0000256" key="8">
    <source>
        <dbReference type="SAM" id="Phobius"/>
    </source>
</evidence>
<keyword evidence="6" id="KW-0325">Glycoprotein</keyword>
<evidence type="ECO:0000256" key="7">
    <source>
        <dbReference type="ARBA" id="ARBA00035112"/>
    </source>
</evidence>
<evidence type="ECO:0000256" key="1">
    <source>
        <dbReference type="ARBA" id="ARBA00004167"/>
    </source>
</evidence>
<evidence type="ECO:0000256" key="6">
    <source>
        <dbReference type="ARBA" id="ARBA00023180"/>
    </source>
</evidence>
<dbReference type="AlphaFoldDB" id="A0AAE0NXZ4"/>
<dbReference type="PANTHER" id="PTHR33365">
    <property type="entry name" value="YALI0B05434P"/>
    <property type="match status" value="1"/>
</dbReference>
<dbReference type="EMBL" id="JAULSW010000002">
    <property type="protein sequence ID" value="KAK3389690.1"/>
    <property type="molecule type" value="Genomic_DNA"/>
</dbReference>
<comment type="similarity">
    <text evidence="7">Belongs to the ustYa family.</text>
</comment>
<evidence type="ECO:0000256" key="3">
    <source>
        <dbReference type="ARBA" id="ARBA00022989"/>
    </source>
</evidence>
<gene>
    <name evidence="9" type="ORF">B0H63DRAFT_103082</name>
</gene>
<dbReference type="GO" id="GO:0016020">
    <property type="term" value="C:membrane"/>
    <property type="evidence" value="ECO:0007669"/>
    <property type="project" value="UniProtKB-SubCell"/>
</dbReference>
<evidence type="ECO:0000256" key="2">
    <source>
        <dbReference type="ARBA" id="ARBA00022692"/>
    </source>
</evidence>
<evidence type="ECO:0000256" key="4">
    <source>
        <dbReference type="ARBA" id="ARBA00023026"/>
    </source>
</evidence>
<keyword evidence="2 8" id="KW-0812">Transmembrane</keyword>
<comment type="subcellular location">
    <subcellularLocation>
        <location evidence="1">Membrane</location>
        <topology evidence="1">Single-pass membrane protein</topology>
    </subcellularLocation>
</comment>
<dbReference type="GO" id="GO:0043386">
    <property type="term" value="P:mycotoxin biosynthetic process"/>
    <property type="evidence" value="ECO:0007669"/>
    <property type="project" value="InterPro"/>
</dbReference>
<keyword evidence="3 8" id="KW-1133">Transmembrane helix</keyword>
<organism evidence="9 10">
    <name type="scientific">Podospora didyma</name>
    <dbReference type="NCBI Taxonomy" id="330526"/>
    <lineage>
        <taxon>Eukaryota</taxon>
        <taxon>Fungi</taxon>
        <taxon>Dikarya</taxon>
        <taxon>Ascomycota</taxon>
        <taxon>Pezizomycotina</taxon>
        <taxon>Sordariomycetes</taxon>
        <taxon>Sordariomycetidae</taxon>
        <taxon>Sordariales</taxon>
        <taxon>Podosporaceae</taxon>
        <taxon>Podospora</taxon>
    </lineage>
</organism>
<protein>
    <submittedName>
        <fullName evidence="9">Uncharacterized protein</fullName>
    </submittedName>
</protein>